<reference evidence="2 3" key="1">
    <citation type="submission" date="2019-04" db="EMBL/GenBank/DDBJ databases">
        <title>Pedobacter sp. RP-3-22 sp. nov., isolated from Arctic soil.</title>
        <authorList>
            <person name="Dahal R.H."/>
            <person name="Kim D.-U."/>
        </authorList>
    </citation>
    <scope>NUCLEOTIDE SEQUENCE [LARGE SCALE GENOMIC DNA]</scope>
    <source>
        <strain evidence="2 3">RP-3-22</strain>
    </source>
</reference>
<proteinExistence type="predicted"/>
<dbReference type="Proteomes" id="UP000309488">
    <property type="component" value="Unassembled WGS sequence"/>
</dbReference>
<protein>
    <submittedName>
        <fullName evidence="2">TraB/GumN family protein</fullName>
    </submittedName>
</protein>
<dbReference type="CDD" id="cd14789">
    <property type="entry name" value="Tiki"/>
    <property type="match status" value="1"/>
</dbReference>
<keyword evidence="3" id="KW-1185">Reference proteome</keyword>
<comment type="caution">
    <text evidence="2">The sequence shown here is derived from an EMBL/GenBank/DDBJ whole genome shotgun (WGS) entry which is preliminary data.</text>
</comment>
<evidence type="ECO:0000313" key="3">
    <source>
        <dbReference type="Proteomes" id="UP000309488"/>
    </source>
</evidence>
<accession>A0A4U1CL49</accession>
<dbReference type="EMBL" id="SWBR01000003">
    <property type="protein sequence ID" value="TKC08404.1"/>
    <property type="molecule type" value="Genomic_DNA"/>
</dbReference>
<sequence length="627" mass="71111">MILNLYRRSILKIAFLLLTFFAITQKSFSQTQTGYTLLWEIKGKGLTKPSYLFGTMDLKDKRAFNFSDSVYIALANTSAFAIETHPDSTAKYIPRSVKKAPKANEDNNNQEPPRMAAKGIHSIFASTYLYGLAKTNNKKVFALAEFDMNANEEETEAVDEEEELQQQEDKERLISVYAKGNLNELWGEIRQYYEEDYFTERTTELSTEIGKLLQTESIFATIGAALLPGEEGLIAKLKKAGYQLRPVGASFTDLAKTYQIDYTKMNWYTHKDNINNFSIQFPSAPFTAESTAGQKIVNYNDPIKNVIYTATALYTGPLNNNVGSTQYIDTVLNNYIKQSSAKLIALNYLDYNGLKISEAQLEKDGNYFRARLIHTNNTFYILTIENDDKDVLQEKFADLFFNSLQFTKPTAIAASNWIQYQNPAGAFSVKLPIAPEIIQKEVANPVLKASPYVMNIVVAADKVNLVNYIIRYSDYPTGMYLANKAAVFDAMFKEFETKGKVIGKSNTIYKDGYEGRATNIIIQNFLMEVVAYIKGNRTYLLIRQNMNGTEKPKNDQFLESFSFTPNMPYKEVPFNLGNITLTIPEDPLLIAKTEEEIEEEKAGESFLADEQTYFAVNKNTALNHYHK</sequence>
<evidence type="ECO:0000256" key="1">
    <source>
        <dbReference type="SAM" id="Coils"/>
    </source>
</evidence>
<dbReference type="Pfam" id="PF01963">
    <property type="entry name" value="TraB_PrgY_gumN"/>
    <property type="match status" value="1"/>
</dbReference>
<dbReference type="InterPro" id="IPR002816">
    <property type="entry name" value="TraB/PrgY/GumN_fam"/>
</dbReference>
<dbReference type="AlphaFoldDB" id="A0A4U1CL49"/>
<name>A0A4U1CL49_9SPHI</name>
<organism evidence="2 3">
    <name type="scientific">Pedobacter polaris</name>
    <dbReference type="NCBI Taxonomy" id="2571273"/>
    <lineage>
        <taxon>Bacteria</taxon>
        <taxon>Pseudomonadati</taxon>
        <taxon>Bacteroidota</taxon>
        <taxon>Sphingobacteriia</taxon>
        <taxon>Sphingobacteriales</taxon>
        <taxon>Sphingobacteriaceae</taxon>
        <taxon>Pedobacter</taxon>
    </lineage>
</organism>
<dbReference type="OrthoDB" id="9798714at2"/>
<feature type="coiled-coil region" evidence="1">
    <location>
        <begin position="143"/>
        <end position="171"/>
    </location>
</feature>
<gene>
    <name evidence="2" type="ORF">FA048_14720</name>
</gene>
<evidence type="ECO:0000313" key="2">
    <source>
        <dbReference type="EMBL" id="TKC08404.1"/>
    </source>
</evidence>
<dbReference type="RefSeq" id="WP_136842420.1">
    <property type="nucleotide sequence ID" value="NZ_SWBR01000003.1"/>
</dbReference>
<keyword evidence="1" id="KW-0175">Coiled coil</keyword>